<dbReference type="EMBL" id="LVWD01000009">
    <property type="protein sequence ID" value="OAD42310.1"/>
    <property type="molecule type" value="Genomic_DNA"/>
</dbReference>
<evidence type="ECO:0000313" key="3">
    <source>
        <dbReference type="EMBL" id="OAD42310.1"/>
    </source>
</evidence>
<keyword evidence="1" id="KW-1133">Transmembrane helix</keyword>
<keyword evidence="4" id="KW-1185">Reference proteome</keyword>
<feature type="transmembrane region" description="Helical" evidence="1">
    <location>
        <begin position="60"/>
        <end position="80"/>
    </location>
</feature>
<evidence type="ECO:0000256" key="1">
    <source>
        <dbReference type="SAM" id="Phobius"/>
    </source>
</evidence>
<proteinExistence type="predicted"/>
<keyword evidence="1" id="KW-0472">Membrane</keyword>
<dbReference type="Proteomes" id="UP000185657">
    <property type="component" value="Unassembled WGS sequence"/>
</dbReference>
<dbReference type="Proteomes" id="UP000185680">
    <property type="component" value="Chromosome"/>
</dbReference>
<reference evidence="2 5" key="2">
    <citation type="submission" date="2016-10" db="EMBL/GenBank/DDBJ databases">
        <title>Hydorgenophaga sp. LPB0072 isolated from gastropod.</title>
        <authorList>
            <person name="Kim E."/>
            <person name="Yi H."/>
        </authorList>
    </citation>
    <scope>NUCLEOTIDE SEQUENCE [LARGE SCALE GENOMIC DNA]</scope>
    <source>
        <strain evidence="2 5">LPB0072</strain>
    </source>
</reference>
<dbReference type="EMBL" id="CP017476">
    <property type="protein sequence ID" value="AOW11842.1"/>
    <property type="molecule type" value="Genomic_DNA"/>
</dbReference>
<evidence type="ECO:0000313" key="5">
    <source>
        <dbReference type="Proteomes" id="UP000185680"/>
    </source>
</evidence>
<reference evidence="3 4" key="1">
    <citation type="submission" date="2016-02" db="EMBL/GenBank/DDBJ databases">
        <title>Draft genome sequence of Hydrogenophaga sp. LPB0072.</title>
        <authorList>
            <person name="Shin S.-K."/>
            <person name="Yi H."/>
        </authorList>
    </citation>
    <scope>NUCLEOTIDE SEQUENCE [LARGE SCALE GENOMIC DNA]</scope>
    <source>
        <strain evidence="3 4">LPB0072</strain>
    </source>
</reference>
<sequence>MNRAATLRRNRESDPLAVNSTTMHQYYNTVQSDTSSEHMVDAAMSRRQAMALQAYRRRGYSGWLTAVAVVLLLVSAGWLLS</sequence>
<evidence type="ECO:0000313" key="2">
    <source>
        <dbReference type="EMBL" id="AOW11842.1"/>
    </source>
</evidence>
<gene>
    <name evidence="2" type="ORF">LPB072_02135</name>
    <name evidence="3" type="ORF">LPB72_08815</name>
</gene>
<name>A0A167I7K2_9BURK</name>
<keyword evidence="1" id="KW-0812">Transmembrane</keyword>
<dbReference type="RefSeq" id="WP_066088999.1">
    <property type="nucleotide sequence ID" value="NZ_CP017476.1"/>
</dbReference>
<evidence type="ECO:0000313" key="4">
    <source>
        <dbReference type="Proteomes" id="UP000185657"/>
    </source>
</evidence>
<accession>A0A167I7K2</accession>
<protein>
    <submittedName>
        <fullName evidence="2">Uncharacterized protein</fullName>
    </submittedName>
</protein>
<dbReference type="KEGG" id="hyl:LPB072_02135"/>
<organism evidence="2 5">
    <name type="scientific">Hydrogenophaga crassostreae</name>
    <dbReference type="NCBI Taxonomy" id="1763535"/>
    <lineage>
        <taxon>Bacteria</taxon>
        <taxon>Pseudomonadati</taxon>
        <taxon>Pseudomonadota</taxon>
        <taxon>Betaproteobacteria</taxon>
        <taxon>Burkholderiales</taxon>
        <taxon>Comamonadaceae</taxon>
        <taxon>Hydrogenophaga</taxon>
    </lineage>
</organism>
<dbReference type="AlphaFoldDB" id="A0A167I7K2"/>